<comment type="caution">
    <text evidence="6">The sequence shown here is derived from an EMBL/GenBank/DDBJ whole genome shotgun (WGS) entry which is preliminary data.</text>
</comment>
<evidence type="ECO:0000313" key="6">
    <source>
        <dbReference type="EMBL" id="MFC4662985.1"/>
    </source>
</evidence>
<dbReference type="InterPro" id="IPR000847">
    <property type="entry name" value="LysR_HTH_N"/>
</dbReference>
<sequence length="40" mass="4552">MVCKELHFTKAAEKLGISQPTLSHQIKILEQEVGYPLQEN</sequence>
<accession>A0ABV9JYV3</accession>
<dbReference type="Gene3D" id="1.10.10.10">
    <property type="entry name" value="Winged helix-like DNA-binding domain superfamily/Winged helix DNA-binding domain"/>
    <property type="match status" value="1"/>
</dbReference>
<keyword evidence="4" id="KW-0804">Transcription</keyword>
<dbReference type="PANTHER" id="PTHR30346">
    <property type="entry name" value="TRANSCRIPTIONAL DUAL REGULATOR HCAR-RELATED"/>
    <property type="match status" value="1"/>
</dbReference>
<evidence type="ECO:0000256" key="2">
    <source>
        <dbReference type="ARBA" id="ARBA00023015"/>
    </source>
</evidence>
<protein>
    <submittedName>
        <fullName evidence="6">LysR family transcriptional regulator</fullName>
    </submittedName>
</protein>
<evidence type="ECO:0000256" key="4">
    <source>
        <dbReference type="ARBA" id="ARBA00023163"/>
    </source>
</evidence>
<comment type="similarity">
    <text evidence="1">Belongs to the LysR transcriptional regulatory family.</text>
</comment>
<proteinExistence type="inferred from homology"/>
<dbReference type="Pfam" id="PF00126">
    <property type="entry name" value="HTH_1"/>
    <property type="match status" value="1"/>
</dbReference>
<dbReference type="Proteomes" id="UP001595988">
    <property type="component" value="Unassembled WGS sequence"/>
</dbReference>
<dbReference type="SUPFAM" id="SSF46785">
    <property type="entry name" value="Winged helix' DNA-binding domain"/>
    <property type="match status" value="1"/>
</dbReference>
<dbReference type="InterPro" id="IPR036390">
    <property type="entry name" value="WH_DNA-bd_sf"/>
</dbReference>
<dbReference type="PRINTS" id="PR00039">
    <property type="entry name" value="HTHLYSR"/>
</dbReference>
<evidence type="ECO:0000256" key="1">
    <source>
        <dbReference type="ARBA" id="ARBA00009437"/>
    </source>
</evidence>
<dbReference type="InterPro" id="IPR036388">
    <property type="entry name" value="WH-like_DNA-bd_sf"/>
</dbReference>
<evidence type="ECO:0000256" key="3">
    <source>
        <dbReference type="ARBA" id="ARBA00023125"/>
    </source>
</evidence>
<name>A0ABV9JYV3_9BACI</name>
<dbReference type="EMBL" id="JBHSFT010000018">
    <property type="protein sequence ID" value="MFC4662985.1"/>
    <property type="molecule type" value="Genomic_DNA"/>
</dbReference>
<reference evidence="7" key="1">
    <citation type="journal article" date="2019" name="Int. J. Syst. Evol. Microbiol.">
        <title>The Global Catalogue of Microorganisms (GCM) 10K type strain sequencing project: providing services to taxonomists for standard genome sequencing and annotation.</title>
        <authorList>
            <consortium name="The Broad Institute Genomics Platform"/>
            <consortium name="The Broad Institute Genome Sequencing Center for Infectious Disease"/>
            <person name="Wu L."/>
            <person name="Ma J."/>
        </authorList>
    </citation>
    <scope>NUCLEOTIDE SEQUENCE [LARGE SCALE GENOMIC DNA]</scope>
    <source>
        <strain evidence="7">CCUG 37257</strain>
    </source>
</reference>
<feature type="domain" description="HTH lysR-type" evidence="5">
    <location>
        <begin position="1"/>
        <end position="40"/>
    </location>
</feature>
<dbReference type="PANTHER" id="PTHR30346:SF31">
    <property type="entry name" value="LYSR SUBSTRATE-BINDING"/>
    <property type="match status" value="1"/>
</dbReference>
<gene>
    <name evidence="6" type="ORF">ACFO3P_12430</name>
</gene>
<dbReference type="PROSITE" id="PS50931">
    <property type="entry name" value="HTH_LYSR"/>
    <property type="match status" value="1"/>
</dbReference>
<organism evidence="6 7">
    <name type="scientific">Oceanobacillus aidingensis</name>
    <dbReference type="NCBI Taxonomy" id="645964"/>
    <lineage>
        <taxon>Bacteria</taxon>
        <taxon>Bacillati</taxon>
        <taxon>Bacillota</taxon>
        <taxon>Bacilli</taxon>
        <taxon>Bacillales</taxon>
        <taxon>Bacillaceae</taxon>
        <taxon>Oceanobacillus</taxon>
    </lineage>
</organism>
<keyword evidence="7" id="KW-1185">Reference proteome</keyword>
<keyword evidence="2" id="KW-0805">Transcription regulation</keyword>
<keyword evidence="3" id="KW-0238">DNA-binding</keyword>
<evidence type="ECO:0000259" key="5">
    <source>
        <dbReference type="PROSITE" id="PS50931"/>
    </source>
</evidence>
<evidence type="ECO:0000313" key="7">
    <source>
        <dbReference type="Proteomes" id="UP001595988"/>
    </source>
</evidence>